<keyword evidence="1" id="KW-0547">Nucleotide-binding</keyword>
<sequence length="557" mass="64728">MTLIPNDKLITNCEFCLKDDFENCVNGGLCPNYPSKPQLSTRTVLCDHCQKDGGYMNGYHEICEQNYINNGMKTFCQCTNMGHGRNVTTSNESLSFADQIKFEADSLDTVKHEHKDRIDIVTGRLITKYNFITARETDSIYYFNGKIYDSKNCESVIKQETEAQIVECTKSDKSEVIDKIKSRTYESLEHFDSDIDILVVQNGVLNLQTMELSSHTPLLLTKVLLPCNYAKPEFEIRSDDIFESLKSNLQDTLFWKFLETSFTKEYVIDEKSMLTVLEMMASTFIRKNIDERSFIMLGNGANGKSVCLDYLSTLLGNDNVSHIPLQVLAEDKFASARLDGKQANIFSDLERNELFHTGMIKDLSSGEPVHAQLKNKNGFDLYPFASLVFSCNKFPRVFDQSQGFFRRWILIFWERNFEKDPQRNDNLKKELLEKSDEMDLVFSCLIHVAKMLYDSNRFLNPKDWKTVQKMWNENSDPLNWFVENHIIDSNGHRSKRDTYQFYKKTMFEKGEVPLGMGRFSKAFSEYYEDSKSDHERIWLNIEFREPQQTILEDSDKT</sequence>
<dbReference type="PROSITE" id="PS51206">
    <property type="entry name" value="SF3_HELICASE_1"/>
    <property type="match status" value="1"/>
</dbReference>
<dbReference type="Pfam" id="PF08706">
    <property type="entry name" value="D5_N"/>
    <property type="match status" value="1"/>
</dbReference>
<dbReference type="NCBIfam" id="TIGR01613">
    <property type="entry name" value="primase_Cterm"/>
    <property type="match status" value="1"/>
</dbReference>
<evidence type="ECO:0000256" key="2">
    <source>
        <dbReference type="ARBA" id="ARBA00022801"/>
    </source>
</evidence>
<reference evidence="5" key="1">
    <citation type="journal article" date="2024" name="Environ. Microbiol. Rep.">
        <title>Hiding in plain sight: The discovery of complete genomes of 11 hypothetical spindle-shaped viruses that putatively infect mesophilic ammonia-oxidizing archaea.</title>
        <authorList>
            <person name="Ni Y."/>
            <person name="Xu T."/>
            <person name="Yan S."/>
            <person name="Chen L."/>
            <person name="Wang Y."/>
        </authorList>
    </citation>
    <scope>NUCLEOTIDE SEQUENCE</scope>
    <source>
        <strain evidence="5">NMP1</strain>
    </source>
</reference>
<evidence type="ECO:0000256" key="1">
    <source>
        <dbReference type="ARBA" id="ARBA00022741"/>
    </source>
</evidence>
<dbReference type="EMBL" id="BK067782">
    <property type="protein sequence ID" value="DBA51667.1"/>
    <property type="molecule type" value="Genomic_DNA"/>
</dbReference>
<organism evidence="5">
    <name type="scientific">Nitrosopumilaceae spindle-shaped virus</name>
    <dbReference type="NCBI Taxonomy" id="3065433"/>
    <lineage>
        <taxon>Viruses</taxon>
    </lineage>
</organism>
<reference evidence="5" key="2">
    <citation type="submission" date="2024-03" db="EMBL/GenBank/DDBJ databases">
        <authorList>
            <person name="Ni Y."/>
            <person name="Xu T."/>
            <person name="Yan S."/>
            <person name="Chen L."/>
            <person name="Wang Y."/>
        </authorList>
    </citation>
    <scope>NUCLEOTIDE SEQUENCE</scope>
    <source>
        <strain evidence="5">NMP1</strain>
    </source>
</reference>
<keyword evidence="2" id="KW-0378">Hydrolase</keyword>
<dbReference type="GO" id="GO:0016787">
    <property type="term" value="F:hydrolase activity"/>
    <property type="evidence" value="ECO:0007669"/>
    <property type="project" value="UniProtKB-KW"/>
</dbReference>
<evidence type="ECO:0000259" key="4">
    <source>
        <dbReference type="PROSITE" id="PS51206"/>
    </source>
</evidence>
<dbReference type="InterPro" id="IPR014015">
    <property type="entry name" value="Helicase_SF3_DNA-vir"/>
</dbReference>
<dbReference type="Gene3D" id="3.40.50.300">
    <property type="entry name" value="P-loop containing nucleotide triphosphate hydrolases"/>
    <property type="match status" value="1"/>
</dbReference>
<dbReference type="PANTHER" id="PTHR35372:SF2">
    <property type="entry name" value="SF3 HELICASE DOMAIN-CONTAINING PROTEIN"/>
    <property type="match status" value="1"/>
</dbReference>
<dbReference type="PANTHER" id="PTHR35372">
    <property type="entry name" value="ATP BINDING PROTEIN-RELATED"/>
    <property type="match status" value="1"/>
</dbReference>
<accession>A0AAT9J730</accession>
<dbReference type="InterPro" id="IPR027417">
    <property type="entry name" value="P-loop_NTPase"/>
</dbReference>
<protein>
    <submittedName>
        <fullName evidence="5">ORF20</fullName>
    </submittedName>
</protein>
<dbReference type="InterPro" id="IPR045455">
    <property type="entry name" value="NrS-1_pol-like_helicase"/>
</dbReference>
<proteinExistence type="predicted"/>
<dbReference type="InterPro" id="IPR051620">
    <property type="entry name" value="ORF904-like_C"/>
</dbReference>
<keyword evidence="3" id="KW-0067">ATP-binding</keyword>
<evidence type="ECO:0000313" key="5">
    <source>
        <dbReference type="EMBL" id="DBA51667.1"/>
    </source>
</evidence>
<dbReference type="InterPro" id="IPR006500">
    <property type="entry name" value="Helicase_put_C_phage/plasmid"/>
</dbReference>
<dbReference type="SUPFAM" id="SSF52540">
    <property type="entry name" value="P-loop containing nucleoside triphosphate hydrolases"/>
    <property type="match status" value="1"/>
</dbReference>
<evidence type="ECO:0000256" key="3">
    <source>
        <dbReference type="ARBA" id="ARBA00022840"/>
    </source>
</evidence>
<dbReference type="InterPro" id="IPR014818">
    <property type="entry name" value="Phage/plasmid_primase_P4_C"/>
</dbReference>
<name>A0AAT9J730_9VIRU</name>
<dbReference type="GO" id="GO:0005524">
    <property type="term" value="F:ATP binding"/>
    <property type="evidence" value="ECO:0007669"/>
    <property type="project" value="UniProtKB-KW"/>
</dbReference>
<dbReference type="Pfam" id="PF19263">
    <property type="entry name" value="DUF5906"/>
    <property type="match status" value="1"/>
</dbReference>
<feature type="domain" description="SF3 helicase" evidence="4">
    <location>
        <begin position="249"/>
        <end position="426"/>
    </location>
</feature>